<evidence type="ECO:0000256" key="3">
    <source>
        <dbReference type="ARBA" id="ARBA00005081"/>
    </source>
</evidence>
<dbReference type="SUPFAM" id="SSF51366">
    <property type="entry name" value="Ribulose-phoshate binding barrel"/>
    <property type="match status" value="1"/>
</dbReference>
<accession>A0A9D2N2A5</accession>
<protein>
    <recommendedName>
        <fullName evidence="7">Putative N-acetylmannosamine-6-phosphate 2-epimerase</fullName>
        <ecNumber evidence="7">5.1.3.9</ecNumber>
    </recommendedName>
    <alternativeName>
        <fullName evidence="7">ManNAc-6-P epimerase</fullName>
    </alternativeName>
</protein>
<evidence type="ECO:0000313" key="8">
    <source>
        <dbReference type="EMBL" id="HJC06266.1"/>
    </source>
</evidence>
<comment type="function">
    <text evidence="2 7">Converts N-acetylmannosamine-6-phosphate (ManNAc-6-P) to N-acetylglucosamine-6-phosphate (GlcNAc-6-P).</text>
</comment>
<comment type="similarity">
    <text evidence="4 7">Belongs to the NanE family.</text>
</comment>
<evidence type="ECO:0000256" key="6">
    <source>
        <dbReference type="ARBA" id="ARBA00023277"/>
    </source>
</evidence>
<dbReference type="PANTHER" id="PTHR36204">
    <property type="entry name" value="N-ACETYLMANNOSAMINE-6-PHOSPHATE 2-EPIMERASE-RELATED"/>
    <property type="match status" value="1"/>
</dbReference>
<reference evidence="8" key="1">
    <citation type="journal article" date="2021" name="PeerJ">
        <title>Extensive microbial diversity within the chicken gut microbiome revealed by metagenomics and culture.</title>
        <authorList>
            <person name="Gilroy R."/>
            <person name="Ravi A."/>
            <person name="Getino M."/>
            <person name="Pursley I."/>
            <person name="Horton D.L."/>
            <person name="Alikhan N.F."/>
            <person name="Baker D."/>
            <person name="Gharbi K."/>
            <person name="Hall N."/>
            <person name="Watson M."/>
            <person name="Adriaenssens E.M."/>
            <person name="Foster-Nyarko E."/>
            <person name="Jarju S."/>
            <person name="Secka A."/>
            <person name="Antonio M."/>
            <person name="Oren A."/>
            <person name="Chaudhuri R.R."/>
            <person name="La Ragione R."/>
            <person name="Hildebrand F."/>
            <person name="Pallen M.J."/>
        </authorList>
    </citation>
    <scope>NUCLEOTIDE SEQUENCE</scope>
    <source>
        <strain evidence="8">CHK180-15479</strain>
    </source>
</reference>
<evidence type="ECO:0000256" key="7">
    <source>
        <dbReference type="HAMAP-Rule" id="MF_01235"/>
    </source>
</evidence>
<dbReference type="EMBL" id="DWWT01000042">
    <property type="protein sequence ID" value="HJC06266.1"/>
    <property type="molecule type" value="Genomic_DNA"/>
</dbReference>
<evidence type="ECO:0000256" key="1">
    <source>
        <dbReference type="ARBA" id="ARBA00000056"/>
    </source>
</evidence>
<organism evidence="8 9">
    <name type="scientific">Candidatus Enterocloster excrementipullorum</name>
    <dbReference type="NCBI Taxonomy" id="2838559"/>
    <lineage>
        <taxon>Bacteria</taxon>
        <taxon>Bacillati</taxon>
        <taxon>Bacillota</taxon>
        <taxon>Clostridia</taxon>
        <taxon>Lachnospirales</taxon>
        <taxon>Lachnospiraceae</taxon>
        <taxon>Enterocloster</taxon>
    </lineage>
</organism>
<dbReference type="CDD" id="cd04729">
    <property type="entry name" value="NanE"/>
    <property type="match status" value="1"/>
</dbReference>
<dbReference type="HAMAP" id="MF_01235">
    <property type="entry name" value="ManNAc6P_epimer"/>
    <property type="match status" value="1"/>
</dbReference>
<keyword evidence="6 7" id="KW-0119">Carbohydrate metabolism</keyword>
<comment type="pathway">
    <text evidence="3 7">Amino-sugar metabolism; N-acetylneuraminate degradation; D-fructose 6-phosphate from N-acetylneuraminate: step 3/5.</text>
</comment>
<comment type="catalytic activity">
    <reaction evidence="1 7">
        <text>an N-acyl-D-glucosamine 6-phosphate = an N-acyl-D-mannosamine 6-phosphate</text>
        <dbReference type="Rhea" id="RHEA:23932"/>
        <dbReference type="ChEBI" id="CHEBI:57599"/>
        <dbReference type="ChEBI" id="CHEBI:57666"/>
        <dbReference type="EC" id="5.1.3.9"/>
    </reaction>
</comment>
<dbReference type="Pfam" id="PF04131">
    <property type="entry name" value="NanE"/>
    <property type="match status" value="1"/>
</dbReference>
<keyword evidence="5 7" id="KW-0413">Isomerase</keyword>
<dbReference type="GO" id="GO:0019262">
    <property type="term" value="P:N-acetylneuraminate catabolic process"/>
    <property type="evidence" value="ECO:0007669"/>
    <property type="project" value="UniProtKB-UniRule"/>
</dbReference>
<evidence type="ECO:0000313" key="9">
    <source>
        <dbReference type="Proteomes" id="UP000823910"/>
    </source>
</evidence>
<dbReference type="GO" id="GO:0006053">
    <property type="term" value="P:N-acetylmannosamine catabolic process"/>
    <property type="evidence" value="ECO:0007669"/>
    <property type="project" value="TreeGrafter"/>
</dbReference>
<dbReference type="Gene3D" id="3.20.20.70">
    <property type="entry name" value="Aldolase class I"/>
    <property type="match status" value="1"/>
</dbReference>
<name>A0A9D2N2A5_9FIRM</name>
<gene>
    <name evidence="7" type="primary">nanE</name>
    <name evidence="8" type="ORF">H9704_08955</name>
</gene>
<dbReference type="GO" id="GO:0005975">
    <property type="term" value="P:carbohydrate metabolic process"/>
    <property type="evidence" value="ECO:0007669"/>
    <property type="project" value="UniProtKB-UniRule"/>
</dbReference>
<evidence type="ECO:0000256" key="5">
    <source>
        <dbReference type="ARBA" id="ARBA00023235"/>
    </source>
</evidence>
<comment type="caution">
    <text evidence="8">The sequence shown here is derived from an EMBL/GenBank/DDBJ whole genome shotgun (WGS) entry which is preliminary data.</text>
</comment>
<proteinExistence type="inferred from homology"/>
<evidence type="ECO:0000256" key="4">
    <source>
        <dbReference type="ARBA" id="ARBA00007439"/>
    </source>
</evidence>
<evidence type="ECO:0000256" key="2">
    <source>
        <dbReference type="ARBA" id="ARBA00002147"/>
    </source>
</evidence>
<dbReference type="AlphaFoldDB" id="A0A9D2N2A5"/>
<dbReference type="GO" id="GO:0047465">
    <property type="term" value="F:N-acylglucosamine-6-phosphate 2-epimerase activity"/>
    <property type="evidence" value="ECO:0007669"/>
    <property type="project" value="UniProtKB-EC"/>
</dbReference>
<reference evidence="8" key="2">
    <citation type="submission" date="2021-04" db="EMBL/GenBank/DDBJ databases">
        <authorList>
            <person name="Gilroy R."/>
        </authorList>
    </citation>
    <scope>NUCLEOTIDE SEQUENCE</scope>
    <source>
        <strain evidence="8">CHK180-15479</strain>
    </source>
</reference>
<dbReference type="Proteomes" id="UP000823910">
    <property type="component" value="Unassembled WGS sequence"/>
</dbReference>
<dbReference type="InterPro" id="IPR007260">
    <property type="entry name" value="NanE"/>
</dbReference>
<dbReference type="InterPro" id="IPR011060">
    <property type="entry name" value="RibuloseP-bd_barrel"/>
</dbReference>
<dbReference type="NCBIfam" id="NF002231">
    <property type="entry name" value="PRK01130.1"/>
    <property type="match status" value="1"/>
</dbReference>
<dbReference type="EC" id="5.1.3.9" evidence="7"/>
<dbReference type="InterPro" id="IPR013785">
    <property type="entry name" value="Aldolase_TIM"/>
</dbReference>
<dbReference type="GO" id="GO:0005829">
    <property type="term" value="C:cytosol"/>
    <property type="evidence" value="ECO:0007669"/>
    <property type="project" value="TreeGrafter"/>
</dbReference>
<dbReference type="PANTHER" id="PTHR36204:SF1">
    <property type="entry name" value="N-ACETYLMANNOSAMINE-6-PHOSPHATE 2-EPIMERASE-RELATED"/>
    <property type="match status" value="1"/>
</dbReference>
<sequence>MNKKELFERIRGQMIVSCQALPGEPLYVEEKSVMYLMARAAKMAGSPAIRTSGIRDVAAIKEETGLPVIGLVKIQYPGFDGYITPTMKEVDQLVEAGSDVVALDCTNRRRGDGSTPGEFIQAIREKYKDIILMADISNYEEGINAWKCGADIVGTTMSGYTDYTPKRDEPDYELMSRLAADVDIPVIGEGKIHTPEQAVKALQTGVWSIVVGGAITRPLEIAGRFMKAIRESRGETS</sequence>